<evidence type="ECO:0000313" key="10">
    <source>
        <dbReference type="EMBL" id="KAE8168343.1"/>
    </source>
</evidence>
<dbReference type="OrthoDB" id="1844152at2759"/>
<dbReference type="GO" id="GO:0020037">
    <property type="term" value="F:heme binding"/>
    <property type="evidence" value="ECO:0007669"/>
    <property type="project" value="InterPro"/>
</dbReference>
<evidence type="ECO:0000256" key="5">
    <source>
        <dbReference type="ARBA" id="ARBA00023002"/>
    </source>
</evidence>
<evidence type="ECO:0000256" key="9">
    <source>
        <dbReference type="SAM" id="Phobius"/>
    </source>
</evidence>
<dbReference type="Proteomes" id="UP000326950">
    <property type="component" value="Unassembled WGS sequence"/>
</dbReference>
<dbReference type="SUPFAM" id="SSF48264">
    <property type="entry name" value="Cytochrome P450"/>
    <property type="match status" value="1"/>
</dbReference>
<dbReference type="GO" id="GO:0004497">
    <property type="term" value="F:monooxygenase activity"/>
    <property type="evidence" value="ECO:0007669"/>
    <property type="project" value="UniProtKB-KW"/>
</dbReference>
<sequence>MAINWFHHDSITANVVVGVVIITVLFVEIRKRLLNPSRLPVFNDQKWFEFGYGKATARYIADPEGWIRNGLKNGGDAFYLCTESHFRLILSPKYADMIGGDNRFDLGEFLGKDFHAGIPGFEALGNIALESKIVQVIVKTKLSRQIPKLVSPLSTEATLALETNWTEKSEWHQVNLKYTMGQIVAQMVSRGFLGDSGLCRNPAWLNCIYDFLEDSFVAAHNLRRWPMPLRLIASRFMPSCRKVRAELQKVIKYLEPLLDKEDGPDSDMTALSWVKQASKGSAYHFTTLQLTLALASLDTSNDLLVKVLCDLSDNPTLVNDIRKEIIEVVGEEGLTKSSVQKLYLLDSAMKESQRLRPLGYSNMERLAKERVVLPDGLIIPKGTAIMVSACHMMDSSVWPDGDKYDGYRFANLRKNAKDSLTSPFQFTSTGPNHMGFGHGKQACPGRHYAAVFAKILLCHVLLKYNFEVVLPEEGRIQLRGHNILAHSDIKINIRRRKAEISL</sequence>
<dbReference type="EMBL" id="ML738586">
    <property type="protein sequence ID" value="KAE8168343.1"/>
    <property type="molecule type" value="Genomic_DNA"/>
</dbReference>
<dbReference type="Gene3D" id="1.10.630.10">
    <property type="entry name" value="Cytochrome P450"/>
    <property type="match status" value="1"/>
</dbReference>
<evidence type="ECO:0000256" key="8">
    <source>
        <dbReference type="PIRSR" id="PIRSR602403-1"/>
    </source>
</evidence>
<feature type="binding site" description="axial binding residue" evidence="8">
    <location>
        <position position="443"/>
    </location>
    <ligand>
        <name>heme</name>
        <dbReference type="ChEBI" id="CHEBI:30413"/>
    </ligand>
    <ligandPart>
        <name>Fe</name>
        <dbReference type="ChEBI" id="CHEBI:18248"/>
    </ligandPart>
</feature>
<comment type="cofactor">
    <cofactor evidence="1 8">
        <name>heme</name>
        <dbReference type="ChEBI" id="CHEBI:30413"/>
    </cofactor>
</comment>
<keyword evidence="4 8" id="KW-0479">Metal-binding</keyword>
<dbReference type="PRINTS" id="PR00465">
    <property type="entry name" value="EP450IV"/>
</dbReference>
<protein>
    <submittedName>
        <fullName evidence="10">Cytochrome P450</fullName>
    </submittedName>
</protein>
<accession>A0A5N6VBY2</accession>
<keyword evidence="3 8" id="KW-0349">Heme</keyword>
<dbReference type="GO" id="GO:0019748">
    <property type="term" value="P:secondary metabolic process"/>
    <property type="evidence" value="ECO:0007669"/>
    <property type="project" value="UniProtKB-ARBA"/>
</dbReference>
<evidence type="ECO:0000256" key="2">
    <source>
        <dbReference type="ARBA" id="ARBA00010617"/>
    </source>
</evidence>
<comment type="similarity">
    <text evidence="2">Belongs to the cytochrome P450 family.</text>
</comment>
<dbReference type="Pfam" id="PF00067">
    <property type="entry name" value="p450"/>
    <property type="match status" value="1"/>
</dbReference>
<evidence type="ECO:0000256" key="1">
    <source>
        <dbReference type="ARBA" id="ARBA00001971"/>
    </source>
</evidence>
<dbReference type="InterPro" id="IPR001128">
    <property type="entry name" value="Cyt_P450"/>
</dbReference>
<dbReference type="InterPro" id="IPR036396">
    <property type="entry name" value="Cyt_P450_sf"/>
</dbReference>
<dbReference type="PANTHER" id="PTHR46206">
    <property type="entry name" value="CYTOCHROME P450"/>
    <property type="match status" value="1"/>
</dbReference>
<gene>
    <name evidence="10" type="ORF">BDV40DRAFT_294885</name>
</gene>
<keyword evidence="7" id="KW-0503">Monooxygenase</keyword>
<evidence type="ECO:0000256" key="7">
    <source>
        <dbReference type="ARBA" id="ARBA00023033"/>
    </source>
</evidence>
<dbReference type="PANTHER" id="PTHR46206:SF2">
    <property type="entry name" value="CYTOCHROME P450 MONOOXYGENASE AUSG-RELATED"/>
    <property type="match status" value="1"/>
</dbReference>
<feature type="transmembrane region" description="Helical" evidence="9">
    <location>
        <begin position="12"/>
        <end position="29"/>
    </location>
</feature>
<name>A0A5N6VBY2_ASPTM</name>
<keyword evidence="9" id="KW-0472">Membrane</keyword>
<dbReference type="CDD" id="cd11041">
    <property type="entry name" value="CYP503A1-like"/>
    <property type="match status" value="1"/>
</dbReference>
<evidence type="ECO:0000313" key="11">
    <source>
        <dbReference type="Proteomes" id="UP000326950"/>
    </source>
</evidence>
<organism evidence="10 11">
    <name type="scientific">Aspergillus tamarii</name>
    <dbReference type="NCBI Taxonomy" id="41984"/>
    <lineage>
        <taxon>Eukaryota</taxon>
        <taxon>Fungi</taxon>
        <taxon>Dikarya</taxon>
        <taxon>Ascomycota</taxon>
        <taxon>Pezizomycotina</taxon>
        <taxon>Eurotiomycetes</taxon>
        <taxon>Eurotiomycetidae</taxon>
        <taxon>Eurotiales</taxon>
        <taxon>Aspergillaceae</taxon>
        <taxon>Aspergillus</taxon>
        <taxon>Aspergillus subgen. Circumdati</taxon>
    </lineage>
</organism>
<evidence type="ECO:0000256" key="6">
    <source>
        <dbReference type="ARBA" id="ARBA00023004"/>
    </source>
</evidence>
<keyword evidence="5" id="KW-0560">Oxidoreductase</keyword>
<evidence type="ECO:0000256" key="4">
    <source>
        <dbReference type="ARBA" id="ARBA00022723"/>
    </source>
</evidence>
<dbReference type="GO" id="GO:0005506">
    <property type="term" value="F:iron ion binding"/>
    <property type="evidence" value="ECO:0007669"/>
    <property type="project" value="InterPro"/>
</dbReference>
<evidence type="ECO:0000256" key="3">
    <source>
        <dbReference type="ARBA" id="ARBA00022617"/>
    </source>
</evidence>
<keyword evidence="6 8" id="KW-0408">Iron</keyword>
<keyword evidence="11" id="KW-1185">Reference proteome</keyword>
<dbReference type="InterPro" id="IPR002403">
    <property type="entry name" value="Cyt_P450_E_grp-IV"/>
</dbReference>
<reference evidence="10 11" key="1">
    <citation type="submission" date="2019-04" db="EMBL/GenBank/DDBJ databases">
        <title>Friends and foes A comparative genomics study of 23 Aspergillus species from section Flavi.</title>
        <authorList>
            <consortium name="DOE Joint Genome Institute"/>
            <person name="Kjaerbolling I."/>
            <person name="Vesth T."/>
            <person name="Frisvad J.C."/>
            <person name="Nybo J.L."/>
            <person name="Theobald S."/>
            <person name="Kildgaard S."/>
            <person name="Isbrandt T."/>
            <person name="Kuo A."/>
            <person name="Sato A."/>
            <person name="Lyhne E.K."/>
            <person name="Kogle M.E."/>
            <person name="Wiebenga A."/>
            <person name="Kun R.S."/>
            <person name="Lubbers R.J."/>
            <person name="Makela M.R."/>
            <person name="Barry K."/>
            <person name="Chovatia M."/>
            <person name="Clum A."/>
            <person name="Daum C."/>
            <person name="Haridas S."/>
            <person name="He G."/>
            <person name="LaButti K."/>
            <person name="Lipzen A."/>
            <person name="Mondo S."/>
            <person name="Riley R."/>
            <person name="Salamov A."/>
            <person name="Simmons B.A."/>
            <person name="Magnuson J.K."/>
            <person name="Henrissat B."/>
            <person name="Mortensen U.H."/>
            <person name="Larsen T.O."/>
            <person name="Devries R.P."/>
            <person name="Grigoriev I.V."/>
            <person name="Machida M."/>
            <person name="Baker S.E."/>
            <person name="Andersen M.R."/>
        </authorList>
    </citation>
    <scope>NUCLEOTIDE SEQUENCE [LARGE SCALE GENOMIC DNA]</scope>
    <source>
        <strain evidence="10 11">CBS 117626</strain>
    </source>
</reference>
<keyword evidence="9" id="KW-0812">Transmembrane</keyword>
<dbReference type="GO" id="GO:0016705">
    <property type="term" value="F:oxidoreductase activity, acting on paired donors, with incorporation or reduction of molecular oxygen"/>
    <property type="evidence" value="ECO:0007669"/>
    <property type="project" value="InterPro"/>
</dbReference>
<dbReference type="AlphaFoldDB" id="A0A5N6VBY2"/>
<keyword evidence="9" id="KW-1133">Transmembrane helix</keyword>
<proteinExistence type="inferred from homology"/>